<feature type="region of interest" description="Disordered" evidence="1">
    <location>
        <begin position="1"/>
        <end position="21"/>
    </location>
</feature>
<reference evidence="2" key="1">
    <citation type="submission" date="2020-08" db="EMBL/GenBank/DDBJ databases">
        <title>Multicomponent nature underlies the extraordinary mechanical properties of spider dragline silk.</title>
        <authorList>
            <person name="Kono N."/>
            <person name="Nakamura H."/>
            <person name="Mori M."/>
            <person name="Yoshida Y."/>
            <person name="Ohtoshi R."/>
            <person name="Malay A.D."/>
            <person name="Moran D.A.P."/>
            <person name="Tomita M."/>
            <person name="Numata K."/>
            <person name="Arakawa K."/>
        </authorList>
    </citation>
    <scope>NUCLEOTIDE SEQUENCE</scope>
</reference>
<feature type="region of interest" description="Disordered" evidence="1">
    <location>
        <begin position="39"/>
        <end position="80"/>
    </location>
</feature>
<evidence type="ECO:0000256" key="1">
    <source>
        <dbReference type="SAM" id="MobiDB-lite"/>
    </source>
</evidence>
<evidence type="ECO:0000313" key="2">
    <source>
        <dbReference type="EMBL" id="GFY50280.1"/>
    </source>
</evidence>
<feature type="compositionally biased region" description="Polar residues" evidence="1">
    <location>
        <begin position="1"/>
        <end position="19"/>
    </location>
</feature>
<dbReference type="EMBL" id="BMAV01007384">
    <property type="protein sequence ID" value="GFY50280.1"/>
    <property type="molecule type" value="Genomic_DNA"/>
</dbReference>
<dbReference type="AlphaFoldDB" id="A0A8X7C028"/>
<proteinExistence type="predicted"/>
<keyword evidence="3" id="KW-1185">Reference proteome</keyword>
<sequence length="103" mass="11036">MESGTSPAELSRPLSTSSVLAEDRGLSRHLLRFHLFTPAGVRNEREKPPGNGVSLPKPGCGGPEGPPISKCSVSEPPKVSGTKKNWDVFVMNFPACKLTNNCF</sequence>
<comment type="caution">
    <text evidence="2">The sequence shown here is derived from an EMBL/GenBank/DDBJ whole genome shotgun (WGS) entry which is preliminary data.</text>
</comment>
<name>A0A8X7C028_9ARAC</name>
<protein>
    <submittedName>
        <fullName evidence="2">Uncharacterized protein</fullName>
    </submittedName>
</protein>
<evidence type="ECO:0000313" key="3">
    <source>
        <dbReference type="Proteomes" id="UP000886998"/>
    </source>
</evidence>
<dbReference type="Proteomes" id="UP000886998">
    <property type="component" value="Unassembled WGS sequence"/>
</dbReference>
<gene>
    <name evidence="2" type="ORF">TNIN_416151</name>
</gene>
<organism evidence="2 3">
    <name type="scientific">Trichonephila inaurata madagascariensis</name>
    <dbReference type="NCBI Taxonomy" id="2747483"/>
    <lineage>
        <taxon>Eukaryota</taxon>
        <taxon>Metazoa</taxon>
        <taxon>Ecdysozoa</taxon>
        <taxon>Arthropoda</taxon>
        <taxon>Chelicerata</taxon>
        <taxon>Arachnida</taxon>
        <taxon>Araneae</taxon>
        <taxon>Araneomorphae</taxon>
        <taxon>Entelegynae</taxon>
        <taxon>Araneoidea</taxon>
        <taxon>Nephilidae</taxon>
        <taxon>Trichonephila</taxon>
        <taxon>Trichonephila inaurata</taxon>
    </lineage>
</organism>
<accession>A0A8X7C028</accession>